<dbReference type="HOGENOM" id="CLU_066822_0_0_14"/>
<feature type="region of interest" description="Disordered" evidence="1">
    <location>
        <begin position="102"/>
        <end position="124"/>
    </location>
</feature>
<reference evidence="2" key="1">
    <citation type="submission" date="2011-11" db="EMBL/GenBank/DDBJ databases">
        <title>Complete genome sequence of Candidatus Mycoplasma haemominutum.</title>
        <authorList>
            <person name="Barker E.N."/>
            <person name="Darby A.C."/>
            <person name="Helps C.R."/>
            <person name="Peters I.R."/>
            <person name="Hughes M.A."/>
            <person name="Radford A.D."/>
            <person name="Novacco M."/>
            <person name="Boretti F."/>
            <person name="Hofmann-Lehmann R."/>
            <person name="Tasker S."/>
        </authorList>
    </citation>
    <scope>NUCLEOTIDE SEQUENCE</scope>
    <source>
        <strain evidence="2">Birmingham 1</strain>
    </source>
</reference>
<feature type="compositionally biased region" description="Low complexity" evidence="1">
    <location>
        <begin position="115"/>
        <end position="124"/>
    </location>
</feature>
<dbReference type="PATRIC" id="fig|1116213.3.peg.399"/>
<accession>G8C3J3</accession>
<proteinExistence type="predicted"/>
<name>G8C3J3_9MOLU</name>
<dbReference type="AlphaFoldDB" id="G8C3J3"/>
<evidence type="ECO:0000313" key="2">
    <source>
        <dbReference type="EMBL" id="CCE66891.1"/>
    </source>
</evidence>
<evidence type="ECO:0000256" key="1">
    <source>
        <dbReference type="SAM" id="MobiDB-lite"/>
    </source>
</evidence>
<protein>
    <submittedName>
        <fullName evidence="2">Uncharacterized protein</fullName>
    </submittedName>
</protein>
<organism evidence="2">
    <name type="scientific">Candidatus Mycoplasma haematominutum 'Birmingham 1'</name>
    <dbReference type="NCBI Taxonomy" id="1116213"/>
    <lineage>
        <taxon>Bacteria</taxon>
        <taxon>Bacillati</taxon>
        <taxon>Mycoplasmatota</taxon>
        <taxon>Mollicutes</taxon>
        <taxon>Mycoplasmataceae</taxon>
        <taxon>Mycoplasma</taxon>
    </lineage>
</organism>
<gene>
    <name evidence="2" type="ORF">MHM_03730</name>
</gene>
<dbReference type="EMBL" id="HE613254">
    <property type="protein sequence ID" value="CCE66891.1"/>
    <property type="molecule type" value="Genomic_DNA"/>
</dbReference>
<reference evidence="2" key="2">
    <citation type="submission" date="2011-11" db="EMBL/GenBank/DDBJ databases">
        <authorList>
            <person name="Barker E."/>
        </authorList>
    </citation>
    <scope>NUCLEOTIDE SEQUENCE</scope>
    <source>
        <strain evidence="2">Birmingham 1</strain>
    </source>
</reference>
<dbReference type="KEGG" id="mhb:MHM_03730"/>
<sequence length="305" mass="34779">MIQEGLKVGEATTSLKLHQNRELKQTELENVEIQKIDLESQSRVNESDQGATIGSIYSENKKEGEVLALDHESMESTREFQTKSSIYLADYLSAKEKLSAFASRKGGAPRRSRRAASPSTSSLKLTKKERTAVWELYKLFEQIESKKKELTPKLQQIDEQVVITESTRSRPSRSALEPSLAKMKWTTQENITYQNDPPRGRIGARSASNTSGYWNVWTNNPFQSFVSESSYQALIAEIKRLEQADKQQGRQGIMQRGMYNTIYHPTEQARLIKSKLQEAREAVANTVALKFLEWMEQADWIGLRP</sequence>